<dbReference type="SUPFAM" id="SSF55729">
    <property type="entry name" value="Acyl-CoA N-acyltransferases (Nat)"/>
    <property type="match status" value="1"/>
</dbReference>
<dbReference type="PANTHER" id="PTHR43792">
    <property type="entry name" value="GNAT FAMILY, PUTATIVE (AFU_ORTHOLOGUE AFUA_3G00765)-RELATED-RELATED"/>
    <property type="match status" value="1"/>
</dbReference>
<protein>
    <submittedName>
        <fullName evidence="2">GNAT family N-acetyltransferase</fullName>
    </submittedName>
</protein>
<dbReference type="GO" id="GO:0016747">
    <property type="term" value="F:acyltransferase activity, transferring groups other than amino-acyl groups"/>
    <property type="evidence" value="ECO:0007669"/>
    <property type="project" value="InterPro"/>
</dbReference>
<evidence type="ECO:0000259" key="1">
    <source>
        <dbReference type="PROSITE" id="PS51186"/>
    </source>
</evidence>
<dbReference type="OrthoDB" id="9132139at2"/>
<reference evidence="2 3" key="1">
    <citation type="submission" date="2019-05" db="EMBL/GenBank/DDBJ databases">
        <title>Genome sequence of Cellulomonas hominis strain CS1.</title>
        <authorList>
            <person name="Belmont J."/>
            <person name="Maclea K.S."/>
        </authorList>
    </citation>
    <scope>NUCLEOTIDE SEQUENCE [LARGE SCALE GENOMIC DNA]</scope>
    <source>
        <strain evidence="2 3">CS1</strain>
    </source>
</reference>
<comment type="caution">
    <text evidence="2">The sequence shown here is derived from an EMBL/GenBank/DDBJ whole genome shotgun (WGS) entry which is preliminary data.</text>
</comment>
<accession>A0A7Z8JXN3</accession>
<gene>
    <name evidence="2" type="ORF">FA014_17670</name>
</gene>
<dbReference type="InterPro" id="IPR000182">
    <property type="entry name" value="GNAT_dom"/>
</dbReference>
<dbReference type="InterPro" id="IPR016181">
    <property type="entry name" value="Acyl_CoA_acyltransferase"/>
</dbReference>
<proteinExistence type="predicted"/>
<dbReference type="Gene3D" id="3.40.630.30">
    <property type="match status" value="1"/>
</dbReference>
<feature type="domain" description="N-acetyltransferase" evidence="1">
    <location>
        <begin position="6"/>
        <end position="174"/>
    </location>
</feature>
<dbReference type="AlphaFoldDB" id="A0A7Z8JXN3"/>
<dbReference type="PANTHER" id="PTHR43792:SF1">
    <property type="entry name" value="N-ACETYLTRANSFERASE DOMAIN-CONTAINING PROTEIN"/>
    <property type="match status" value="1"/>
</dbReference>
<dbReference type="InterPro" id="IPR051531">
    <property type="entry name" value="N-acetyltransferase"/>
</dbReference>
<keyword evidence="2" id="KW-0808">Transferase</keyword>
<dbReference type="Pfam" id="PF13302">
    <property type="entry name" value="Acetyltransf_3"/>
    <property type="match status" value="1"/>
</dbReference>
<dbReference type="EMBL" id="SZYE01000228">
    <property type="protein sequence ID" value="TKR22211.1"/>
    <property type="molecule type" value="Genomic_DNA"/>
</dbReference>
<dbReference type="PROSITE" id="PS51186">
    <property type="entry name" value="GNAT"/>
    <property type="match status" value="1"/>
</dbReference>
<name>A0A7Z8JXN3_9CELL</name>
<organism evidence="2 3">
    <name type="scientific">Cellulomonas hominis</name>
    <dbReference type="NCBI Taxonomy" id="156981"/>
    <lineage>
        <taxon>Bacteria</taxon>
        <taxon>Bacillati</taxon>
        <taxon>Actinomycetota</taxon>
        <taxon>Actinomycetes</taxon>
        <taxon>Micrococcales</taxon>
        <taxon>Cellulomonadaceae</taxon>
        <taxon>Cellulomonas</taxon>
    </lineage>
</organism>
<evidence type="ECO:0000313" key="3">
    <source>
        <dbReference type="Proteomes" id="UP000308121"/>
    </source>
</evidence>
<dbReference type="Proteomes" id="UP000308121">
    <property type="component" value="Unassembled WGS sequence"/>
</dbReference>
<sequence>MSTDRLLLRPATPDDAGAVWRYRRLPEVARWMTALPRDEQAFAAQFVEPDRLGPTLVVEREGAVVGDLMVRIEDGWGQTEVADRAKRTQAEIGWAFDPAAQGRGLATEAVRRLLDVCFTDLGLRRLTALCFADNAPSWRLMERVGMRREGEYRADSLHRDGRWLDSYAYALLREEWQPAAPGR</sequence>
<evidence type="ECO:0000313" key="2">
    <source>
        <dbReference type="EMBL" id="TKR22211.1"/>
    </source>
</evidence>